<protein>
    <submittedName>
        <fullName evidence="3">Uncharacterized protein</fullName>
    </submittedName>
</protein>
<sequence length="641" mass="74656">MKWLISLPFLVLTLSITTNAMYDLDISNCEDLFGCCPNLLEEKSDFLEYDALDHENILKWEHVTPSQANLIEKNTHHPNHSTNLDSPTVTSMNSCVLVQEGRGTENCMASPFSSWGKQEVRGGHQKIYDNTDWENYNYITHNSPRGIVSGSKTKTTPDEFEFSFIPSNSMENPMGIEDITKFFDLAEHDSQSMHSLMSQELQFEAFQSFENLLPNSPQVSKGYSFDHHMVDTPVLDGTQDIIDTSQIGKNIQLCNNYHKNKSKFEYGKKLMGINKKKGKNAANIFKRKKLDLPESQSSHSFKRQQGSLFKIPPGNSEANPSLSSSDPLPWMREELDLENQKVSPESMETNPTIEIPQPRTFTGCSEKVTDQFLGNLISLKVNTKLEIPRISFHRGIFDLGDLKPDLRKKIELMLQYAKLPPEDPLIMALDKLPFLMKVPIFKKAEETQTTSERKSYYHQLTQQKTKFFYDKQDTWFRYWKHQTKKDFKIEFPKDPKYSNLGKMYCVFLYYVEMIITIIPKPEDSSESQDNQSKYCQDLESARECFLELTVPGKVTGNTNALWSKRKQILTQQLMYYQHSRPSHVWNFVQFWMERNYESLWNSQKTHSDQLKDHFKFFFNSIFNISIEKLTKRYSEIIYQDI</sequence>
<evidence type="ECO:0000256" key="2">
    <source>
        <dbReference type="SAM" id="SignalP"/>
    </source>
</evidence>
<evidence type="ECO:0000256" key="1">
    <source>
        <dbReference type="SAM" id="MobiDB-lite"/>
    </source>
</evidence>
<evidence type="ECO:0000313" key="4">
    <source>
        <dbReference type="Proteomes" id="UP000324748"/>
    </source>
</evidence>
<keyword evidence="2" id="KW-0732">Signal</keyword>
<keyword evidence="4" id="KW-1185">Reference proteome</keyword>
<feature type="region of interest" description="Disordered" evidence="1">
    <location>
        <begin position="293"/>
        <end position="328"/>
    </location>
</feature>
<dbReference type="Proteomes" id="UP000324748">
    <property type="component" value="Unassembled WGS sequence"/>
</dbReference>
<dbReference type="OrthoDB" id="2518535at2759"/>
<name>A0A5B0NQW3_PUCGR</name>
<feature type="compositionally biased region" description="Polar residues" evidence="1">
    <location>
        <begin position="294"/>
        <end position="307"/>
    </location>
</feature>
<evidence type="ECO:0000313" key="3">
    <source>
        <dbReference type="EMBL" id="KAA1090904.1"/>
    </source>
</evidence>
<feature type="compositionally biased region" description="Polar residues" evidence="1">
    <location>
        <begin position="316"/>
        <end position="326"/>
    </location>
</feature>
<organism evidence="3 4">
    <name type="scientific">Puccinia graminis f. sp. tritici</name>
    <dbReference type="NCBI Taxonomy" id="56615"/>
    <lineage>
        <taxon>Eukaryota</taxon>
        <taxon>Fungi</taxon>
        <taxon>Dikarya</taxon>
        <taxon>Basidiomycota</taxon>
        <taxon>Pucciniomycotina</taxon>
        <taxon>Pucciniomycetes</taxon>
        <taxon>Pucciniales</taxon>
        <taxon>Pucciniaceae</taxon>
        <taxon>Puccinia</taxon>
    </lineage>
</organism>
<proteinExistence type="predicted"/>
<dbReference type="EMBL" id="VSWC01000092">
    <property type="protein sequence ID" value="KAA1090904.1"/>
    <property type="molecule type" value="Genomic_DNA"/>
</dbReference>
<reference evidence="3 4" key="1">
    <citation type="submission" date="2019-05" db="EMBL/GenBank/DDBJ databases">
        <title>Emergence of the Ug99 lineage of the wheat stem rust pathogen through somatic hybridization.</title>
        <authorList>
            <person name="Li F."/>
            <person name="Upadhyaya N.M."/>
            <person name="Sperschneider J."/>
            <person name="Matny O."/>
            <person name="Nguyen-Phuc H."/>
            <person name="Mago R."/>
            <person name="Raley C."/>
            <person name="Miller M.E."/>
            <person name="Silverstein K.A.T."/>
            <person name="Henningsen E."/>
            <person name="Hirsch C.D."/>
            <person name="Visser B."/>
            <person name="Pretorius Z.A."/>
            <person name="Steffenson B.J."/>
            <person name="Schwessinger B."/>
            <person name="Dodds P.N."/>
            <person name="Figueroa M."/>
        </authorList>
    </citation>
    <scope>NUCLEOTIDE SEQUENCE [LARGE SCALE GENOMIC DNA]</scope>
    <source>
        <strain evidence="3">21-0</strain>
    </source>
</reference>
<comment type="caution">
    <text evidence="3">The sequence shown here is derived from an EMBL/GenBank/DDBJ whole genome shotgun (WGS) entry which is preliminary data.</text>
</comment>
<accession>A0A5B0NQW3</accession>
<dbReference type="AlphaFoldDB" id="A0A5B0NQW3"/>
<feature type="signal peptide" evidence="2">
    <location>
        <begin position="1"/>
        <end position="20"/>
    </location>
</feature>
<feature type="chain" id="PRO_5022689145" evidence="2">
    <location>
        <begin position="21"/>
        <end position="641"/>
    </location>
</feature>
<gene>
    <name evidence="3" type="ORF">PGT21_017391</name>
</gene>